<dbReference type="AlphaFoldDB" id="A0A8J2IHE8"/>
<feature type="compositionally biased region" description="Low complexity" evidence="1">
    <location>
        <begin position="31"/>
        <end position="44"/>
    </location>
</feature>
<protein>
    <submittedName>
        <fullName evidence="2">Uncharacterized protein</fullName>
    </submittedName>
</protein>
<feature type="compositionally biased region" description="Polar residues" evidence="1">
    <location>
        <begin position="9"/>
        <end position="21"/>
    </location>
</feature>
<name>A0A8J2IHE8_FUSEQ</name>
<comment type="caution">
    <text evidence="2">The sequence shown here is derived from an EMBL/GenBank/DDBJ whole genome shotgun (WGS) entry which is preliminary data.</text>
</comment>
<feature type="compositionally biased region" description="Polar residues" evidence="1">
    <location>
        <begin position="45"/>
        <end position="57"/>
    </location>
</feature>
<evidence type="ECO:0000313" key="3">
    <source>
        <dbReference type="Proteomes" id="UP000693738"/>
    </source>
</evidence>
<reference evidence="2" key="1">
    <citation type="submission" date="2021-05" db="EMBL/GenBank/DDBJ databases">
        <authorList>
            <person name="Khan N."/>
        </authorList>
    </citation>
    <scope>NUCLEOTIDE SEQUENCE</scope>
</reference>
<evidence type="ECO:0000313" key="2">
    <source>
        <dbReference type="EMBL" id="CAG7557336.1"/>
    </source>
</evidence>
<accession>A0A8J2IHE8</accession>
<dbReference type="EMBL" id="CAJSTJ010000111">
    <property type="protein sequence ID" value="CAG7557336.1"/>
    <property type="molecule type" value="Genomic_DNA"/>
</dbReference>
<proteinExistence type="predicted"/>
<gene>
    <name evidence="2" type="ORF">FEQUK3_LOCUS3082</name>
</gene>
<organism evidence="2 3">
    <name type="scientific">Fusarium equiseti</name>
    <name type="common">Fusarium scirpi</name>
    <dbReference type="NCBI Taxonomy" id="61235"/>
    <lineage>
        <taxon>Eukaryota</taxon>
        <taxon>Fungi</taxon>
        <taxon>Dikarya</taxon>
        <taxon>Ascomycota</taxon>
        <taxon>Pezizomycotina</taxon>
        <taxon>Sordariomycetes</taxon>
        <taxon>Hypocreomycetidae</taxon>
        <taxon>Hypocreales</taxon>
        <taxon>Nectriaceae</taxon>
        <taxon>Fusarium</taxon>
        <taxon>Fusarium incarnatum-equiseti species complex</taxon>
    </lineage>
</organism>
<feature type="region of interest" description="Disordered" evidence="1">
    <location>
        <begin position="1"/>
        <end position="73"/>
    </location>
</feature>
<dbReference type="Proteomes" id="UP000693738">
    <property type="component" value="Unassembled WGS sequence"/>
</dbReference>
<evidence type="ECO:0000256" key="1">
    <source>
        <dbReference type="SAM" id="MobiDB-lite"/>
    </source>
</evidence>
<sequence>MATDHESIPQMSGGSNDQLLSPPQGEAAAAQDVSTPQDTPTPQDAPSSQEIPTLQGSSGHGAGTPISVVEIRDTNTERGRGLFATRDLCKGYKIIDNEAPIISGNPYTALHA</sequence>